<evidence type="ECO:0000313" key="2">
    <source>
        <dbReference type="Proteomes" id="UP000011115"/>
    </source>
</evidence>
<accession>M1C963</accession>
<dbReference type="EnsemblPlants" id="PGSC0003DMT400062505">
    <property type="protein sequence ID" value="PGSC0003DMT400062505"/>
    <property type="gene ID" value="PGSC0003DMG400024326"/>
</dbReference>
<dbReference type="Gramene" id="PGSC0003DMT400062505">
    <property type="protein sequence ID" value="PGSC0003DMT400062505"/>
    <property type="gene ID" value="PGSC0003DMG400024326"/>
</dbReference>
<dbReference type="InParanoid" id="M1C963"/>
<dbReference type="HOGENOM" id="CLU_2445133_0_0_1"/>
<dbReference type="PaxDb" id="4113-PGSC0003DMT400062505"/>
<reference evidence="2" key="1">
    <citation type="journal article" date="2011" name="Nature">
        <title>Genome sequence and analysis of the tuber crop potato.</title>
        <authorList>
            <consortium name="The Potato Genome Sequencing Consortium"/>
        </authorList>
    </citation>
    <scope>NUCLEOTIDE SEQUENCE [LARGE SCALE GENOMIC DNA]</scope>
    <source>
        <strain evidence="2">cv. DM1-3 516 R44</strain>
    </source>
</reference>
<dbReference type="Proteomes" id="UP000011115">
    <property type="component" value="Unassembled WGS sequence"/>
</dbReference>
<dbReference type="AlphaFoldDB" id="M1C963"/>
<reference evidence="1" key="2">
    <citation type="submission" date="2015-06" db="UniProtKB">
        <authorList>
            <consortium name="EnsemblPlants"/>
        </authorList>
    </citation>
    <scope>IDENTIFICATION</scope>
    <source>
        <strain evidence="1">DM1-3 516 R44</strain>
    </source>
</reference>
<evidence type="ECO:0000313" key="1">
    <source>
        <dbReference type="EnsemblPlants" id="PGSC0003DMT400062505"/>
    </source>
</evidence>
<keyword evidence="2" id="KW-1185">Reference proteome</keyword>
<proteinExistence type="predicted"/>
<name>M1C963_SOLTU</name>
<sequence>MERSLKHPIFLKKEDVEVIFGEDEEAWMADGEDVFFGEEERDFCEKQSIGGGGRVYLGEEGSHLPSIAIAKAKVVGAGAILRPVSSGKQV</sequence>
<organism evidence="1 2">
    <name type="scientific">Solanum tuberosum</name>
    <name type="common">Potato</name>
    <dbReference type="NCBI Taxonomy" id="4113"/>
    <lineage>
        <taxon>Eukaryota</taxon>
        <taxon>Viridiplantae</taxon>
        <taxon>Streptophyta</taxon>
        <taxon>Embryophyta</taxon>
        <taxon>Tracheophyta</taxon>
        <taxon>Spermatophyta</taxon>
        <taxon>Magnoliopsida</taxon>
        <taxon>eudicotyledons</taxon>
        <taxon>Gunneridae</taxon>
        <taxon>Pentapetalae</taxon>
        <taxon>asterids</taxon>
        <taxon>lamiids</taxon>
        <taxon>Solanales</taxon>
        <taxon>Solanaceae</taxon>
        <taxon>Solanoideae</taxon>
        <taxon>Solaneae</taxon>
        <taxon>Solanum</taxon>
    </lineage>
</organism>
<protein>
    <submittedName>
        <fullName evidence="1">Uncharacterized protein</fullName>
    </submittedName>
</protein>